<comment type="caution">
    <text evidence="13">The sequence shown here is derived from an EMBL/GenBank/DDBJ whole genome shotgun (WGS) entry which is preliminary data.</text>
</comment>
<dbReference type="AlphaFoldDB" id="A0A918XLC8"/>
<comment type="similarity">
    <text evidence="2 11">Belongs to the SecG family.</text>
</comment>
<protein>
    <recommendedName>
        <fullName evidence="3 11">Protein-export membrane protein SecG</fullName>
    </recommendedName>
</protein>
<keyword evidence="4 11" id="KW-0813">Transport</keyword>
<dbReference type="Proteomes" id="UP000644693">
    <property type="component" value="Unassembled WGS sequence"/>
</dbReference>
<name>A0A918XLC8_9GAMM</name>
<comment type="subcellular location">
    <subcellularLocation>
        <location evidence="1 11">Cell membrane</location>
        <topology evidence="1 11">Multi-pass membrane protein</topology>
    </subcellularLocation>
</comment>
<dbReference type="RefSeq" id="WP_189478264.1">
    <property type="nucleotide sequence ID" value="NZ_BMYM01000002.1"/>
</dbReference>
<dbReference type="GO" id="GO:0015450">
    <property type="term" value="F:protein-transporting ATPase activity"/>
    <property type="evidence" value="ECO:0007669"/>
    <property type="project" value="UniProtKB-UniRule"/>
</dbReference>
<keyword evidence="9 11" id="KW-0811">Translocation</keyword>
<keyword evidence="5 11" id="KW-1003">Cell membrane</keyword>
<comment type="function">
    <text evidence="11">Involved in protein export. Participates in an early event of protein translocation.</text>
</comment>
<reference evidence="13" key="2">
    <citation type="submission" date="2020-09" db="EMBL/GenBank/DDBJ databases">
        <authorList>
            <person name="Sun Q."/>
            <person name="Kim S."/>
        </authorList>
    </citation>
    <scope>NUCLEOTIDE SEQUENCE</scope>
    <source>
        <strain evidence="13">KCTC 23430</strain>
    </source>
</reference>
<feature type="region of interest" description="Disordered" evidence="12">
    <location>
        <begin position="100"/>
        <end position="125"/>
    </location>
</feature>
<keyword evidence="8 11" id="KW-1133">Transmembrane helix</keyword>
<dbReference type="Pfam" id="PF03840">
    <property type="entry name" value="SecG"/>
    <property type="match status" value="1"/>
</dbReference>
<reference evidence="13" key="1">
    <citation type="journal article" date="2014" name="Int. J. Syst. Evol. Microbiol.">
        <title>Complete genome sequence of Corynebacterium casei LMG S-19264T (=DSM 44701T), isolated from a smear-ripened cheese.</title>
        <authorList>
            <consortium name="US DOE Joint Genome Institute (JGI-PGF)"/>
            <person name="Walter F."/>
            <person name="Albersmeier A."/>
            <person name="Kalinowski J."/>
            <person name="Ruckert C."/>
        </authorList>
    </citation>
    <scope>NUCLEOTIDE SEQUENCE</scope>
    <source>
        <strain evidence="13">KCTC 23430</strain>
    </source>
</reference>
<evidence type="ECO:0000256" key="7">
    <source>
        <dbReference type="ARBA" id="ARBA00022927"/>
    </source>
</evidence>
<proteinExistence type="inferred from homology"/>
<dbReference type="GO" id="GO:0065002">
    <property type="term" value="P:intracellular protein transmembrane transport"/>
    <property type="evidence" value="ECO:0007669"/>
    <property type="project" value="TreeGrafter"/>
</dbReference>
<evidence type="ECO:0000256" key="12">
    <source>
        <dbReference type="SAM" id="MobiDB-lite"/>
    </source>
</evidence>
<evidence type="ECO:0000313" key="13">
    <source>
        <dbReference type="EMBL" id="GHD37284.1"/>
    </source>
</evidence>
<dbReference type="GO" id="GO:0005886">
    <property type="term" value="C:plasma membrane"/>
    <property type="evidence" value="ECO:0007669"/>
    <property type="project" value="UniProtKB-SubCell"/>
</dbReference>
<dbReference type="PRINTS" id="PR01651">
    <property type="entry name" value="SECGEXPORT"/>
</dbReference>
<keyword evidence="14" id="KW-1185">Reference proteome</keyword>
<accession>A0A918XLC8</accession>
<dbReference type="PANTHER" id="PTHR34182:SF1">
    <property type="entry name" value="PROTEIN-EXPORT MEMBRANE PROTEIN SECG"/>
    <property type="match status" value="1"/>
</dbReference>
<dbReference type="EMBL" id="BMYM01000002">
    <property type="protein sequence ID" value="GHD37284.1"/>
    <property type="molecule type" value="Genomic_DNA"/>
</dbReference>
<dbReference type="InterPro" id="IPR004692">
    <property type="entry name" value="SecG"/>
</dbReference>
<organism evidence="13 14">
    <name type="scientific">Parahalioglobus pacificus</name>
    <dbReference type="NCBI Taxonomy" id="930806"/>
    <lineage>
        <taxon>Bacteria</taxon>
        <taxon>Pseudomonadati</taxon>
        <taxon>Pseudomonadota</taxon>
        <taxon>Gammaproteobacteria</taxon>
        <taxon>Cellvibrionales</taxon>
        <taxon>Halieaceae</taxon>
        <taxon>Parahalioglobus</taxon>
    </lineage>
</organism>
<dbReference type="GO" id="GO:0043952">
    <property type="term" value="P:protein transport by the Sec complex"/>
    <property type="evidence" value="ECO:0007669"/>
    <property type="project" value="TreeGrafter"/>
</dbReference>
<dbReference type="NCBIfam" id="TIGR00810">
    <property type="entry name" value="secG"/>
    <property type="match status" value="1"/>
</dbReference>
<evidence type="ECO:0000313" key="14">
    <source>
        <dbReference type="Proteomes" id="UP000644693"/>
    </source>
</evidence>
<evidence type="ECO:0000256" key="4">
    <source>
        <dbReference type="ARBA" id="ARBA00022448"/>
    </source>
</evidence>
<evidence type="ECO:0000256" key="10">
    <source>
        <dbReference type="ARBA" id="ARBA00023136"/>
    </source>
</evidence>
<dbReference type="GO" id="GO:0009306">
    <property type="term" value="P:protein secretion"/>
    <property type="evidence" value="ECO:0007669"/>
    <property type="project" value="UniProtKB-UniRule"/>
</dbReference>
<evidence type="ECO:0000256" key="3">
    <source>
        <dbReference type="ARBA" id="ARBA00017876"/>
    </source>
</evidence>
<dbReference type="PANTHER" id="PTHR34182">
    <property type="entry name" value="PROTEIN-EXPORT MEMBRANE PROTEIN SECG"/>
    <property type="match status" value="1"/>
</dbReference>
<evidence type="ECO:0000256" key="2">
    <source>
        <dbReference type="ARBA" id="ARBA00008445"/>
    </source>
</evidence>
<keyword evidence="7 11" id="KW-0653">Protein transport</keyword>
<gene>
    <name evidence="13" type="primary">secG</name>
    <name evidence="13" type="ORF">GCM10007053_26660</name>
</gene>
<evidence type="ECO:0000256" key="6">
    <source>
        <dbReference type="ARBA" id="ARBA00022692"/>
    </source>
</evidence>
<comment type="caution">
    <text evidence="11">Lacks conserved residue(s) required for the propagation of feature annotation.</text>
</comment>
<sequence>MDQIILVIHLLVALAIIGLIMLQQGKGADMGASFGAGASQTLFGSTGSGNVLTKATAWLSVLFFATSFGLALIASQRSAPTNDLGLEIPPVVQEQAVQPALDSDVPVVENDAPAASSTEDDVPEL</sequence>
<evidence type="ECO:0000256" key="5">
    <source>
        <dbReference type="ARBA" id="ARBA00022475"/>
    </source>
</evidence>
<evidence type="ECO:0000256" key="11">
    <source>
        <dbReference type="RuleBase" id="RU365087"/>
    </source>
</evidence>
<evidence type="ECO:0000256" key="1">
    <source>
        <dbReference type="ARBA" id="ARBA00004651"/>
    </source>
</evidence>
<feature type="transmembrane region" description="Helical" evidence="11">
    <location>
        <begin position="51"/>
        <end position="74"/>
    </location>
</feature>
<evidence type="ECO:0000256" key="9">
    <source>
        <dbReference type="ARBA" id="ARBA00023010"/>
    </source>
</evidence>
<keyword evidence="10 11" id="KW-0472">Membrane</keyword>
<evidence type="ECO:0000256" key="8">
    <source>
        <dbReference type="ARBA" id="ARBA00022989"/>
    </source>
</evidence>
<keyword evidence="6 11" id="KW-0812">Transmembrane</keyword>